<keyword evidence="7" id="KW-0648">Protein biosynthesis</keyword>
<evidence type="ECO:0000259" key="8">
    <source>
        <dbReference type="Pfam" id="PF00749"/>
    </source>
</evidence>
<evidence type="ECO:0000256" key="7">
    <source>
        <dbReference type="RuleBase" id="RU363037"/>
    </source>
</evidence>
<keyword evidence="3 7" id="KW-0547">Nucleotide-binding</keyword>
<dbReference type="InterPro" id="IPR000924">
    <property type="entry name" value="Glu/Gln-tRNA-synth"/>
</dbReference>
<dbReference type="EMBL" id="LT629740">
    <property type="protein sequence ID" value="SDT59948.1"/>
    <property type="molecule type" value="Genomic_DNA"/>
</dbReference>
<dbReference type="STRING" id="652787.SAMN05216490_4245"/>
<dbReference type="Pfam" id="PF00749">
    <property type="entry name" value="tRNA-synt_1c"/>
    <property type="match status" value="1"/>
</dbReference>
<dbReference type="PROSITE" id="PS00178">
    <property type="entry name" value="AA_TRNA_LIGASE_I"/>
    <property type="match status" value="1"/>
</dbReference>
<feature type="domain" description="Glutamyl/glutaminyl-tRNA synthetase class Ib catalytic" evidence="8">
    <location>
        <begin position="10"/>
        <end position="277"/>
    </location>
</feature>
<dbReference type="GO" id="GO:0005829">
    <property type="term" value="C:cytosol"/>
    <property type="evidence" value="ECO:0007669"/>
    <property type="project" value="TreeGrafter"/>
</dbReference>
<proteinExistence type="inferred from homology"/>
<accession>A0A1H2BP26</accession>
<evidence type="ECO:0000256" key="4">
    <source>
        <dbReference type="ARBA" id="ARBA00022833"/>
    </source>
</evidence>
<evidence type="ECO:0000256" key="1">
    <source>
        <dbReference type="ARBA" id="ARBA00022598"/>
    </source>
</evidence>
<dbReference type="GO" id="GO:0004818">
    <property type="term" value="F:glutamate-tRNA ligase activity"/>
    <property type="evidence" value="ECO:0007669"/>
    <property type="project" value="TreeGrafter"/>
</dbReference>
<dbReference type="Proteomes" id="UP000199679">
    <property type="component" value="Chromosome I"/>
</dbReference>
<dbReference type="InterPro" id="IPR014729">
    <property type="entry name" value="Rossmann-like_a/b/a_fold"/>
</dbReference>
<comment type="similarity">
    <text evidence="7">Belongs to the class-I aminoacyl-tRNA synthetase family.</text>
</comment>
<dbReference type="GO" id="GO:0005524">
    <property type="term" value="F:ATP binding"/>
    <property type="evidence" value="ECO:0007669"/>
    <property type="project" value="UniProtKB-KW"/>
</dbReference>
<evidence type="ECO:0000256" key="6">
    <source>
        <dbReference type="ARBA" id="ARBA00023146"/>
    </source>
</evidence>
<evidence type="ECO:0000313" key="9">
    <source>
        <dbReference type="EMBL" id="SDT59948.1"/>
    </source>
</evidence>
<dbReference type="InterPro" id="IPR001412">
    <property type="entry name" value="aa-tRNA-synth_I_CS"/>
</dbReference>
<dbReference type="AlphaFoldDB" id="A0A1H2BP26"/>
<keyword evidence="6 7" id="KW-0030">Aminoacyl-tRNA synthetase</keyword>
<dbReference type="PANTHER" id="PTHR43311">
    <property type="entry name" value="GLUTAMATE--TRNA LIGASE"/>
    <property type="match status" value="1"/>
</dbReference>
<keyword evidence="10" id="KW-1185">Reference proteome</keyword>
<name>A0A1H2BP26_MUCMA</name>
<keyword evidence="2" id="KW-0479">Metal-binding</keyword>
<gene>
    <name evidence="9" type="ORF">SAMN05216490_4245</name>
</gene>
<protein>
    <submittedName>
        <fullName evidence="9">Glutamyl-tRNA synthetase</fullName>
    </submittedName>
</protein>
<dbReference type="InterPro" id="IPR049940">
    <property type="entry name" value="GluQ/Sye"/>
</dbReference>
<reference evidence="9 10" key="1">
    <citation type="submission" date="2016-10" db="EMBL/GenBank/DDBJ databases">
        <authorList>
            <person name="de Groot N.N."/>
        </authorList>
    </citation>
    <scope>NUCLEOTIDE SEQUENCE [LARGE SCALE GENOMIC DNA]</scope>
    <source>
        <strain evidence="9 10">MP1X4</strain>
    </source>
</reference>
<dbReference type="PANTHER" id="PTHR43311:SF1">
    <property type="entry name" value="GLUTAMYL-Q TRNA(ASP) SYNTHETASE"/>
    <property type="match status" value="1"/>
</dbReference>
<keyword evidence="1 7" id="KW-0436">Ligase</keyword>
<evidence type="ECO:0000313" key="10">
    <source>
        <dbReference type="Proteomes" id="UP000199679"/>
    </source>
</evidence>
<dbReference type="InterPro" id="IPR020058">
    <property type="entry name" value="Glu/Gln-tRNA-synth_Ib_cat-dom"/>
</dbReference>
<sequence>MPDTARQYTQTRIAPTPSGFLHLGNVLSFSITAALAQKHGTKILLRIDDIDRARVTRQYLQDIFDTLNFLEIPWDDGPRDVDGFEKNYSQLQRMPIYMEALEQLRSKGQVFACTCSRKQISNIDGSYDESLCTCFDQQIPLSTEHANWRLITNNEELVIKDYSGKDIRATLPAEMHNFIVKKKDGSPAYQLTSVMDDLLYGVDLIVRGEDLWPSTLAQHQLAATLGESDFNDIVFYHHPLMMEPSGKKLSKSAGSTSIKYLRENGKSKADVYTIIAGMLGSKESISNWQELAELVNL</sequence>
<evidence type="ECO:0000256" key="2">
    <source>
        <dbReference type="ARBA" id="ARBA00022723"/>
    </source>
</evidence>
<dbReference type="RefSeq" id="WP_197684526.1">
    <property type="nucleotide sequence ID" value="NZ_LT629740.1"/>
</dbReference>
<evidence type="ECO:0000256" key="3">
    <source>
        <dbReference type="ARBA" id="ARBA00022741"/>
    </source>
</evidence>
<keyword evidence="5 7" id="KW-0067">ATP-binding</keyword>
<dbReference type="SUPFAM" id="SSF52374">
    <property type="entry name" value="Nucleotidylyl transferase"/>
    <property type="match status" value="1"/>
</dbReference>
<dbReference type="Gene3D" id="3.40.50.620">
    <property type="entry name" value="HUPs"/>
    <property type="match status" value="1"/>
</dbReference>
<evidence type="ECO:0000256" key="5">
    <source>
        <dbReference type="ARBA" id="ARBA00022840"/>
    </source>
</evidence>
<dbReference type="GO" id="GO:0006424">
    <property type="term" value="P:glutamyl-tRNA aminoacylation"/>
    <property type="evidence" value="ECO:0007669"/>
    <property type="project" value="TreeGrafter"/>
</dbReference>
<dbReference type="PRINTS" id="PR00987">
    <property type="entry name" value="TRNASYNTHGLU"/>
</dbReference>
<keyword evidence="4" id="KW-0862">Zinc</keyword>
<organism evidence="9 10">
    <name type="scientific">Mucilaginibacter mallensis</name>
    <dbReference type="NCBI Taxonomy" id="652787"/>
    <lineage>
        <taxon>Bacteria</taxon>
        <taxon>Pseudomonadati</taxon>
        <taxon>Bacteroidota</taxon>
        <taxon>Sphingobacteriia</taxon>
        <taxon>Sphingobacteriales</taxon>
        <taxon>Sphingobacteriaceae</taxon>
        <taxon>Mucilaginibacter</taxon>
    </lineage>
</organism>